<comment type="caution">
    <text evidence="9">Lacks conserved residue(s) required for the propagation of feature annotation.</text>
</comment>
<evidence type="ECO:0000313" key="13">
    <source>
        <dbReference type="EMBL" id="CAA9269508.1"/>
    </source>
</evidence>
<feature type="binding site" evidence="9">
    <location>
        <position position="199"/>
    </location>
    <ligand>
        <name>substrate</name>
    </ligand>
</feature>
<dbReference type="GO" id="GO:0030388">
    <property type="term" value="P:fructose 1,6-bisphosphate metabolic process"/>
    <property type="evidence" value="ECO:0007669"/>
    <property type="project" value="TreeGrafter"/>
</dbReference>
<dbReference type="InterPro" id="IPR020548">
    <property type="entry name" value="Fructose_bisphosphatase_AS"/>
</dbReference>
<dbReference type="HAMAP" id="MF_01855">
    <property type="entry name" value="FBPase_class1"/>
    <property type="match status" value="1"/>
</dbReference>
<comment type="subcellular location">
    <subcellularLocation>
        <location evidence="9">Cytoplasm</location>
    </subcellularLocation>
</comment>
<comment type="pathway">
    <text evidence="2">Carbohydrate biosynthesis; Calvin cycle.</text>
</comment>
<dbReference type="Pfam" id="PF18913">
    <property type="entry name" value="FBPase_C"/>
    <property type="match status" value="1"/>
</dbReference>
<dbReference type="GO" id="GO:0000287">
    <property type="term" value="F:magnesium ion binding"/>
    <property type="evidence" value="ECO:0007669"/>
    <property type="project" value="UniProtKB-UniRule"/>
</dbReference>
<dbReference type="InterPro" id="IPR033391">
    <property type="entry name" value="FBPase_N"/>
</dbReference>
<feature type="domain" description="Fructose-1-6-bisphosphatase class 1 C-terminal" evidence="12">
    <location>
        <begin position="190"/>
        <end position="322"/>
    </location>
</feature>
<evidence type="ECO:0000256" key="1">
    <source>
        <dbReference type="ARBA" id="ARBA00001273"/>
    </source>
</evidence>
<protein>
    <recommendedName>
        <fullName evidence="9">Fructose-1,6-bisphosphatase class 1</fullName>
        <shortName evidence="9">FBPase class 1</shortName>
        <ecNumber evidence="9">3.1.3.11</ecNumber>
    </recommendedName>
    <alternativeName>
        <fullName evidence="9">D-fructose-1,6-bisphosphate 1-phosphohydrolase class 1</fullName>
    </alternativeName>
</protein>
<dbReference type="InterPro" id="IPR044015">
    <property type="entry name" value="FBPase_C_dom"/>
</dbReference>
<evidence type="ECO:0000259" key="11">
    <source>
        <dbReference type="Pfam" id="PF00316"/>
    </source>
</evidence>
<gene>
    <name evidence="9" type="primary">fbp</name>
    <name evidence="13" type="ORF">AVDCRST_MAG08-3114</name>
</gene>
<comment type="catalytic activity">
    <reaction evidence="1 9">
        <text>beta-D-fructose 1,6-bisphosphate + H2O = beta-D-fructose 6-phosphate + phosphate</text>
        <dbReference type="Rhea" id="RHEA:11064"/>
        <dbReference type="ChEBI" id="CHEBI:15377"/>
        <dbReference type="ChEBI" id="CHEBI:32966"/>
        <dbReference type="ChEBI" id="CHEBI:43474"/>
        <dbReference type="ChEBI" id="CHEBI:57634"/>
        <dbReference type="EC" id="3.1.3.11"/>
    </reaction>
</comment>
<feature type="binding site" evidence="9">
    <location>
        <begin position="251"/>
        <end position="253"/>
    </location>
    <ligand>
        <name>substrate</name>
    </ligand>
</feature>
<evidence type="ECO:0000256" key="9">
    <source>
        <dbReference type="HAMAP-Rule" id="MF_01855"/>
    </source>
</evidence>
<sequence>MVTLREHLDGWAGASAGRQALAATVVAIATAAAELAEVVAQGPLAGELGAVLGESADGDGQKALDLRAHTLFLDHLDRAPVAALVSEEAPELVALRPGAPIAVALDPLDGSGNIDSNAPMGTVFSLLPSERADDPALAFTCPGDRQLGAGFVLYGPHTALVLTLGGGVQVFTLEPRDRVFRLTRPAIRVPEGRREYAINASNTRHWPLPVRAFVQECVAGVDGPRGVDYNTRWLGCVVAEAYRILLRGGIYLYPGDARRGYERGRLRLLYEASPLALLFEQAGGLATDGFVRILDLAPAGIHQRVPLVFGSRDKVERVVELHNAGVPQAGQRPLFAARGLFRS</sequence>
<dbReference type="EMBL" id="CADCTG010000232">
    <property type="protein sequence ID" value="CAA9269508.1"/>
    <property type="molecule type" value="Genomic_DNA"/>
</dbReference>
<dbReference type="Gene3D" id="3.40.190.80">
    <property type="match status" value="1"/>
</dbReference>
<evidence type="ECO:0000256" key="7">
    <source>
        <dbReference type="ARBA" id="ARBA00022842"/>
    </source>
</evidence>
<keyword evidence="6 9" id="KW-0378">Hydrolase</keyword>
<feature type="binding site" evidence="9">
    <location>
        <position position="109"/>
    </location>
    <ligand>
        <name>Mg(2+)</name>
        <dbReference type="ChEBI" id="CHEBI:18420"/>
        <label>2</label>
    </ligand>
</feature>
<evidence type="ECO:0000256" key="2">
    <source>
        <dbReference type="ARBA" id="ARBA00005215"/>
    </source>
</evidence>
<feature type="domain" description="Fructose-1-6-bisphosphatase class I N-terminal" evidence="11">
    <location>
        <begin position="16"/>
        <end position="184"/>
    </location>
</feature>
<accession>A0A6J4J837</accession>
<name>A0A6J4J837_9PROT</name>
<dbReference type="AlphaFoldDB" id="A0A6J4J837"/>
<evidence type="ECO:0000256" key="10">
    <source>
        <dbReference type="RuleBase" id="RU000508"/>
    </source>
</evidence>
<reference evidence="13" key="1">
    <citation type="submission" date="2020-02" db="EMBL/GenBank/DDBJ databases">
        <authorList>
            <person name="Meier V. D."/>
        </authorList>
    </citation>
    <scope>NUCLEOTIDE SEQUENCE</scope>
    <source>
        <strain evidence="13">AVDCRST_MAG08</strain>
    </source>
</reference>
<dbReference type="PIRSF" id="PIRSF500210">
    <property type="entry name" value="FBPtase"/>
    <property type="match status" value="1"/>
</dbReference>
<dbReference type="PANTHER" id="PTHR11556">
    <property type="entry name" value="FRUCTOSE-1,6-BISPHOSPHATASE-RELATED"/>
    <property type="match status" value="1"/>
</dbReference>
<evidence type="ECO:0000256" key="3">
    <source>
        <dbReference type="ARBA" id="ARBA00010941"/>
    </source>
</evidence>
<feature type="binding site" evidence="9">
    <location>
        <position position="106"/>
    </location>
    <ligand>
        <name>Mg(2+)</name>
        <dbReference type="ChEBI" id="CHEBI:18420"/>
        <label>2</label>
    </ligand>
</feature>
<proteinExistence type="inferred from homology"/>
<comment type="similarity">
    <text evidence="3 9 10">Belongs to the FBPase class 1 family.</text>
</comment>
<evidence type="ECO:0000256" key="6">
    <source>
        <dbReference type="ARBA" id="ARBA00022801"/>
    </source>
</evidence>
<dbReference type="PROSITE" id="PS00124">
    <property type="entry name" value="FBPASE"/>
    <property type="match status" value="1"/>
</dbReference>
<dbReference type="InterPro" id="IPR000146">
    <property type="entry name" value="FBPase_class-1"/>
</dbReference>
<evidence type="ECO:0000256" key="8">
    <source>
        <dbReference type="ARBA" id="ARBA00023277"/>
    </source>
</evidence>
<comment type="subunit">
    <text evidence="9">Homotetramer.</text>
</comment>
<evidence type="ECO:0000256" key="4">
    <source>
        <dbReference type="ARBA" id="ARBA00022490"/>
    </source>
</evidence>
<feature type="binding site" evidence="9">
    <location>
        <position position="106"/>
    </location>
    <ligand>
        <name>Mg(2+)</name>
        <dbReference type="ChEBI" id="CHEBI:18420"/>
        <label>1</label>
    </ligand>
</feature>
<feature type="binding site" evidence="9">
    <location>
        <position position="87"/>
    </location>
    <ligand>
        <name>Mg(2+)</name>
        <dbReference type="ChEBI" id="CHEBI:18420"/>
        <label>1</label>
    </ligand>
</feature>
<dbReference type="GO" id="GO:0006094">
    <property type="term" value="P:gluconeogenesis"/>
    <property type="evidence" value="ECO:0007669"/>
    <property type="project" value="UniProtKB-UniRule"/>
</dbReference>
<dbReference type="GO" id="GO:0006002">
    <property type="term" value="P:fructose 6-phosphate metabolic process"/>
    <property type="evidence" value="ECO:0007669"/>
    <property type="project" value="TreeGrafter"/>
</dbReference>
<keyword evidence="8 9" id="KW-0119">Carbohydrate metabolism</keyword>
<keyword evidence="4 9" id="KW-0963">Cytoplasm</keyword>
<dbReference type="InterPro" id="IPR028343">
    <property type="entry name" value="FBPtase"/>
</dbReference>
<feature type="binding site" evidence="9">
    <location>
        <position position="271"/>
    </location>
    <ligand>
        <name>Mg(2+)</name>
        <dbReference type="ChEBI" id="CHEBI:18420"/>
        <label>2</label>
    </ligand>
</feature>
<dbReference type="GO" id="GO:0042132">
    <property type="term" value="F:fructose 1,6-bisphosphate 1-phosphatase activity"/>
    <property type="evidence" value="ECO:0007669"/>
    <property type="project" value="UniProtKB-UniRule"/>
</dbReference>
<dbReference type="GO" id="GO:0006000">
    <property type="term" value="P:fructose metabolic process"/>
    <property type="evidence" value="ECO:0007669"/>
    <property type="project" value="TreeGrafter"/>
</dbReference>
<evidence type="ECO:0000259" key="12">
    <source>
        <dbReference type="Pfam" id="PF18913"/>
    </source>
</evidence>
<dbReference type="PANTHER" id="PTHR11556:SF35">
    <property type="entry name" value="SEDOHEPTULOSE-1,7-BISPHOSPHATASE, CHLOROPLASTIC"/>
    <property type="match status" value="1"/>
</dbReference>
<dbReference type="Gene3D" id="3.30.540.10">
    <property type="entry name" value="Fructose-1,6-Bisphosphatase, subunit A, domain 1"/>
    <property type="match status" value="1"/>
</dbReference>
<dbReference type="EC" id="3.1.3.11" evidence="9"/>
<dbReference type="SUPFAM" id="SSF56655">
    <property type="entry name" value="Carbohydrate phosphatase"/>
    <property type="match status" value="1"/>
</dbReference>
<keyword evidence="5 9" id="KW-0479">Metal-binding</keyword>
<dbReference type="Pfam" id="PF00316">
    <property type="entry name" value="FBPase"/>
    <property type="match status" value="1"/>
</dbReference>
<keyword evidence="7 9" id="KW-0460">Magnesium</keyword>
<dbReference type="PRINTS" id="PR00115">
    <property type="entry name" value="F16BPHPHTASE"/>
</dbReference>
<comment type="cofactor">
    <cofactor evidence="9">
        <name>Mg(2+)</name>
        <dbReference type="ChEBI" id="CHEBI:18420"/>
    </cofactor>
    <text evidence="9">Binds 2 magnesium ions per subunit.</text>
</comment>
<feature type="binding site" evidence="9">
    <location>
        <position position="108"/>
    </location>
    <ligand>
        <name>Mg(2+)</name>
        <dbReference type="ChEBI" id="CHEBI:18420"/>
        <label>1</label>
    </ligand>
</feature>
<dbReference type="FunFam" id="3.40.190.80:FF:000011">
    <property type="entry name" value="Fructose-1,6-bisphosphatase class 1"/>
    <property type="match status" value="1"/>
</dbReference>
<dbReference type="PIRSF" id="PIRSF000904">
    <property type="entry name" value="FBPtase_SBPase"/>
    <property type="match status" value="1"/>
</dbReference>
<dbReference type="GO" id="GO:0005829">
    <property type="term" value="C:cytosol"/>
    <property type="evidence" value="ECO:0007669"/>
    <property type="project" value="TreeGrafter"/>
</dbReference>
<dbReference type="NCBIfam" id="NF006780">
    <property type="entry name" value="PRK09293.1-4"/>
    <property type="match status" value="1"/>
</dbReference>
<organism evidence="13">
    <name type="scientific">uncultured Acetobacteraceae bacterium</name>
    <dbReference type="NCBI Taxonomy" id="169975"/>
    <lineage>
        <taxon>Bacteria</taxon>
        <taxon>Pseudomonadati</taxon>
        <taxon>Pseudomonadota</taxon>
        <taxon>Alphaproteobacteria</taxon>
        <taxon>Acetobacterales</taxon>
        <taxon>Acetobacteraceae</taxon>
        <taxon>environmental samples</taxon>
    </lineage>
</organism>
<evidence type="ECO:0000256" key="5">
    <source>
        <dbReference type="ARBA" id="ARBA00022723"/>
    </source>
</evidence>
<dbReference type="CDD" id="cd00354">
    <property type="entry name" value="FBPase"/>
    <property type="match status" value="1"/>
</dbReference>
<dbReference type="GO" id="GO:0005986">
    <property type="term" value="P:sucrose biosynthetic process"/>
    <property type="evidence" value="ECO:0007669"/>
    <property type="project" value="TreeGrafter"/>
</dbReference>